<dbReference type="InterPro" id="IPR028082">
    <property type="entry name" value="Peripla_BP_I"/>
</dbReference>
<name>A0A3N0GHU2_9ACTN</name>
<feature type="chain" id="PRO_5018296885" evidence="4">
    <location>
        <begin position="26"/>
        <end position="382"/>
    </location>
</feature>
<reference evidence="6 7" key="1">
    <citation type="submission" date="2018-11" db="EMBL/GenBank/DDBJ databases">
        <authorList>
            <person name="Li F."/>
        </authorList>
    </citation>
    <scope>NUCLEOTIDE SEQUENCE [LARGE SCALE GENOMIC DNA]</scope>
    <source>
        <strain evidence="6 7">Gsoil 818</strain>
    </source>
</reference>
<dbReference type="GO" id="GO:0030288">
    <property type="term" value="C:outer membrane-bounded periplasmic space"/>
    <property type="evidence" value="ECO:0007669"/>
    <property type="project" value="TreeGrafter"/>
</dbReference>
<dbReference type="PANTHER" id="PTHR30036:SF1">
    <property type="entry name" value="D-XYLOSE-BINDING PERIPLASMIC PROTEIN"/>
    <property type="match status" value="1"/>
</dbReference>
<evidence type="ECO:0000313" key="6">
    <source>
        <dbReference type="EMBL" id="RNM11610.1"/>
    </source>
</evidence>
<protein>
    <submittedName>
        <fullName evidence="6">Sugar ABC transporter substrate-binding protein</fullName>
    </submittedName>
</protein>
<evidence type="ECO:0000259" key="5">
    <source>
        <dbReference type="Pfam" id="PF13407"/>
    </source>
</evidence>
<feature type="signal peptide" evidence="4">
    <location>
        <begin position="1"/>
        <end position="25"/>
    </location>
</feature>
<dbReference type="EMBL" id="RJSF01000047">
    <property type="protein sequence ID" value="RNM11610.1"/>
    <property type="molecule type" value="Genomic_DNA"/>
</dbReference>
<dbReference type="InterPro" id="IPR050555">
    <property type="entry name" value="Bact_Solute-Bind_Prot2"/>
</dbReference>
<dbReference type="PANTHER" id="PTHR30036">
    <property type="entry name" value="D-XYLOSE-BINDING PERIPLASMIC PROTEIN"/>
    <property type="match status" value="1"/>
</dbReference>
<dbReference type="InterPro" id="IPR025997">
    <property type="entry name" value="SBP_2_dom"/>
</dbReference>
<evidence type="ECO:0000256" key="3">
    <source>
        <dbReference type="SAM" id="MobiDB-lite"/>
    </source>
</evidence>
<dbReference type="OrthoDB" id="9773673at2"/>
<feature type="region of interest" description="Disordered" evidence="3">
    <location>
        <begin position="29"/>
        <end position="55"/>
    </location>
</feature>
<dbReference type="Pfam" id="PF13407">
    <property type="entry name" value="Peripla_BP_4"/>
    <property type="match status" value="1"/>
</dbReference>
<dbReference type="SUPFAM" id="SSF53822">
    <property type="entry name" value="Periplasmic binding protein-like I"/>
    <property type="match status" value="1"/>
</dbReference>
<dbReference type="Gene3D" id="3.40.50.2300">
    <property type="match status" value="2"/>
</dbReference>
<sequence length="382" mass="39085">MLKTRSTRIALTAAASALVLLGAAACGSSNNSSDNKTPSAGSSSGSGSKASGKVGVILPDATTSPRWEGNDRPSLQKAFDSAGIGSDIQNAGGDTSKFGTICDSMINEGVKVLMIVNLDSDSGAACLKKAAAAGIVSIDYDRLTLGGGASYYVSFDNVEVGSLMGQGLQKCLTDAGKTKANIIYIDGAATDNNAALFKSGYEQALKPKIDSGDYKLVGDVSGEWNDQKAANAFDGLYTKNNGKIDGVVSANDTMAGGIIARLAANNLAGKVPVTGQDASIEGLQRILAGTQCMTVYKNTNLEADLASKLAIAVIKGDKATADSLANKTVKDTTTNQEVKSALATPEAIYKDGVKKVIDDGFQKASDICTGQYAKLCTAAGIS</sequence>
<evidence type="ECO:0000256" key="4">
    <source>
        <dbReference type="SAM" id="SignalP"/>
    </source>
</evidence>
<comment type="subcellular location">
    <subcellularLocation>
        <location evidence="1">Cell envelope</location>
    </subcellularLocation>
</comment>
<keyword evidence="2 4" id="KW-0732">Signal</keyword>
<dbReference type="AlphaFoldDB" id="A0A3N0GHU2"/>
<dbReference type="RefSeq" id="WP_123224840.1">
    <property type="nucleotide sequence ID" value="NZ_RJSF01000047.1"/>
</dbReference>
<dbReference type="PROSITE" id="PS51257">
    <property type="entry name" value="PROKAR_LIPOPROTEIN"/>
    <property type="match status" value="1"/>
</dbReference>
<accession>A0A3N0GHU2</accession>
<feature type="domain" description="Periplasmic binding protein" evidence="5">
    <location>
        <begin position="57"/>
        <end position="318"/>
    </location>
</feature>
<organism evidence="6 7">
    <name type="scientific">Nocardioides pocheonensis</name>
    <dbReference type="NCBI Taxonomy" id="661485"/>
    <lineage>
        <taxon>Bacteria</taxon>
        <taxon>Bacillati</taxon>
        <taxon>Actinomycetota</taxon>
        <taxon>Actinomycetes</taxon>
        <taxon>Propionibacteriales</taxon>
        <taxon>Nocardioidaceae</taxon>
        <taxon>Nocardioides</taxon>
    </lineage>
</organism>
<dbReference type="Proteomes" id="UP000279994">
    <property type="component" value="Unassembled WGS sequence"/>
</dbReference>
<keyword evidence="7" id="KW-1185">Reference proteome</keyword>
<evidence type="ECO:0000256" key="2">
    <source>
        <dbReference type="ARBA" id="ARBA00022729"/>
    </source>
</evidence>
<evidence type="ECO:0000313" key="7">
    <source>
        <dbReference type="Proteomes" id="UP000279994"/>
    </source>
</evidence>
<dbReference type="GO" id="GO:0030246">
    <property type="term" value="F:carbohydrate binding"/>
    <property type="evidence" value="ECO:0007669"/>
    <property type="project" value="TreeGrafter"/>
</dbReference>
<comment type="caution">
    <text evidence="6">The sequence shown here is derived from an EMBL/GenBank/DDBJ whole genome shotgun (WGS) entry which is preliminary data.</text>
</comment>
<proteinExistence type="predicted"/>
<evidence type="ECO:0000256" key="1">
    <source>
        <dbReference type="ARBA" id="ARBA00004196"/>
    </source>
</evidence>
<gene>
    <name evidence="6" type="ORF">EFL26_20775</name>
</gene>